<dbReference type="InterPro" id="IPR036322">
    <property type="entry name" value="WD40_repeat_dom_sf"/>
</dbReference>
<dbReference type="GO" id="GO:0043130">
    <property type="term" value="F:ubiquitin binding"/>
    <property type="evidence" value="ECO:0007669"/>
    <property type="project" value="TreeGrafter"/>
</dbReference>
<comment type="caution">
    <text evidence="11">The sequence shown here is derived from an EMBL/GenBank/DDBJ whole genome shotgun (WGS) entry which is preliminary data.</text>
</comment>
<accession>A0A8S1CE26</accession>
<dbReference type="InterPro" id="IPR015155">
    <property type="entry name" value="PFU"/>
</dbReference>
<dbReference type="InterPro" id="IPR013535">
    <property type="entry name" value="PUL_dom"/>
</dbReference>
<evidence type="ECO:0000313" key="12">
    <source>
        <dbReference type="Proteomes" id="UP000494165"/>
    </source>
</evidence>
<keyword evidence="5 8" id="KW-0853">WD repeat</keyword>
<evidence type="ECO:0008006" key="13">
    <source>
        <dbReference type="Google" id="ProtNLM"/>
    </source>
</evidence>
<dbReference type="SMART" id="SM00320">
    <property type="entry name" value="WD40"/>
    <property type="match status" value="7"/>
</dbReference>
<gene>
    <name evidence="11" type="ORF">CLODIP_2_CD07191</name>
</gene>
<keyword evidence="6" id="KW-0677">Repeat</keyword>
<proteinExistence type="inferred from homology"/>
<dbReference type="PROSITE" id="PS51394">
    <property type="entry name" value="PFU"/>
    <property type="match status" value="1"/>
</dbReference>
<evidence type="ECO:0000256" key="4">
    <source>
        <dbReference type="ARBA" id="ARBA00022490"/>
    </source>
</evidence>
<dbReference type="AlphaFoldDB" id="A0A8S1CE26"/>
<evidence type="ECO:0000256" key="8">
    <source>
        <dbReference type="PROSITE-ProRule" id="PRU00221"/>
    </source>
</evidence>
<comment type="subcellular location">
    <subcellularLocation>
        <location evidence="2">Cytoplasm</location>
    </subcellularLocation>
    <subcellularLocation>
        <location evidence="1">Nucleus</location>
    </subcellularLocation>
</comment>
<dbReference type="InterPro" id="IPR015943">
    <property type="entry name" value="WD40/YVTN_repeat-like_dom_sf"/>
</dbReference>
<protein>
    <recommendedName>
        <fullName evidence="13">Phospholipase A-2-activating protein</fullName>
    </recommendedName>
</protein>
<dbReference type="PANTHER" id="PTHR19849">
    <property type="entry name" value="PHOSPHOLIPASE A-2-ACTIVATING PROTEIN"/>
    <property type="match status" value="1"/>
</dbReference>
<dbReference type="SUPFAM" id="SSF50978">
    <property type="entry name" value="WD40 repeat-like"/>
    <property type="match status" value="1"/>
</dbReference>
<feature type="repeat" description="WD" evidence="8">
    <location>
        <begin position="142"/>
        <end position="174"/>
    </location>
</feature>
<dbReference type="OrthoDB" id="10265988at2759"/>
<dbReference type="Gene3D" id="3.10.20.870">
    <property type="entry name" value="PFU (PLAA family ubiquitin binding), C-terminal domain"/>
    <property type="match status" value="1"/>
</dbReference>
<dbReference type="Pfam" id="PF09070">
    <property type="entry name" value="PFU"/>
    <property type="match status" value="1"/>
</dbReference>
<comment type="similarity">
    <text evidence="3">Belongs to the WD repeat PLAP family.</text>
</comment>
<dbReference type="PROSITE" id="PS50082">
    <property type="entry name" value="WD_REPEATS_2"/>
    <property type="match status" value="4"/>
</dbReference>
<evidence type="ECO:0000313" key="11">
    <source>
        <dbReference type="EMBL" id="CAB3368544.1"/>
    </source>
</evidence>
<dbReference type="InterPro" id="IPR001680">
    <property type="entry name" value="WD40_rpt"/>
</dbReference>
<evidence type="ECO:0000256" key="7">
    <source>
        <dbReference type="ARBA" id="ARBA00023242"/>
    </source>
</evidence>
<evidence type="ECO:0000256" key="3">
    <source>
        <dbReference type="ARBA" id="ARBA00008495"/>
    </source>
</evidence>
<feature type="domain" description="PUL" evidence="10">
    <location>
        <begin position="479"/>
        <end position="734"/>
    </location>
</feature>
<evidence type="ECO:0000256" key="6">
    <source>
        <dbReference type="ARBA" id="ARBA00022737"/>
    </source>
</evidence>
<dbReference type="GO" id="GO:0005737">
    <property type="term" value="C:cytoplasm"/>
    <property type="evidence" value="ECO:0007669"/>
    <property type="project" value="UniProtKB-SubCell"/>
</dbReference>
<dbReference type="PROSITE" id="PS50294">
    <property type="entry name" value="WD_REPEATS_REGION"/>
    <property type="match status" value="4"/>
</dbReference>
<dbReference type="GO" id="GO:0010992">
    <property type="term" value="P:ubiquitin recycling"/>
    <property type="evidence" value="ECO:0007669"/>
    <property type="project" value="TreeGrafter"/>
</dbReference>
<dbReference type="PROSITE" id="PS51396">
    <property type="entry name" value="PUL"/>
    <property type="match status" value="1"/>
</dbReference>
<dbReference type="CDD" id="cd00200">
    <property type="entry name" value="WD40"/>
    <property type="match status" value="1"/>
</dbReference>
<feature type="repeat" description="WD" evidence="8">
    <location>
        <begin position="103"/>
        <end position="133"/>
    </location>
</feature>
<dbReference type="PRINTS" id="PR00320">
    <property type="entry name" value="GPROTEINBRPT"/>
</dbReference>
<dbReference type="Pfam" id="PF08324">
    <property type="entry name" value="PUL"/>
    <property type="match status" value="1"/>
</dbReference>
<dbReference type="Proteomes" id="UP000494165">
    <property type="component" value="Unassembled WGS sequence"/>
</dbReference>
<organism evidence="11 12">
    <name type="scientific">Cloeon dipterum</name>
    <dbReference type="NCBI Taxonomy" id="197152"/>
    <lineage>
        <taxon>Eukaryota</taxon>
        <taxon>Metazoa</taxon>
        <taxon>Ecdysozoa</taxon>
        <taxon>Arthropoda</taxon>
        <taxon>Hexapoda</taxon>
        <taxon>Insecta</taxon>
        <taxon>Pterygota</taxon>
        <taxon>Palaeoptera</taxon>
        <taxon>Ephemeroptera</taxon>
        <taxon>Pisciforma</taxon>
        <taxon>Baetidae</taxon>
        <taxon>Cloeon</taxon>
    </lineage>
</organism>
<feature type="repeat" description="WD" evidence="8">
    <location>
        <begin position="13"/>
        <end position="53"/>
    </location>
</feature>
<dbReference type="GO" id="GO:0043161">
    <property type="term" value="P:proteasome-mediated ubiquitin-dependent protein catabolic process"/>
    <property type="evidence" value="ECO:0007669"/>
    <property type="project" value="TreeGrafter"/>
</dbReference>
<name>A0A8S1CE26_9INSE</name>
<keyword evidence="4" id="KW-0963">Cytoplasm</keyword>
<dbReference type="InterPro" id="IPR020472">
    <property type="entry name" value="WD40_PAC1"/>
</dbReference>
<dbReference type="EMBL" id="CADEPI010000038">
    <property type="protein sequence ID" value="CAB3368544.1"/>
    <property type="molecule type" value="Genomic_DNA"/>
</dbReference>
<feature type="domain" description="PFU" evidence="9">
    <location>
        <begin position="361"/>
        <end position="457"/>
    </location>
</feature>
<sequence length="736" mass="80061">MADPAGYKLSNVLLGHTGDVRGVAVTQDGAVLSASRDKTAKLWRLDSTHPMAVQTYKGHTNYVSCVCAVPPSDTYPEGLVLSGSNDHSICAFNPATAELLFVLEGHTNVVCSVNLTSEGFVLSSSWDNTARVWTDKTEIMKLEGHSASVWSAIELPGSKLLVTASADKSIKIWEGPKCQKTITGHEDCVRGLAGVSLNEFLSCANDATVRMWTVNGDCLGVFYGHSNYIYSIALLPDKSGFVTSGEDSSVRIWKSDGETQQVIQMQCQSIWAVTVLPNGDVAAGCSDNVVRVFSKDSSRHAEQSELEKFDEEVSNFGKSKGDELGEIKVNDLPTEAALLAPGTKDGQTKLIRDGTEIICYNWSAAQNQWIKVGPVVGAKNPTDGRTMFEGKEYDFVFSVDVEEGNPPLKLPFNKTEDPYTAAQAFIHKNNLSQYYLDTIANFIIKNAGITTMPAAPHDPFTGGSSYTSAAGNSEIAAASNSSQHHYHLFEQGKAEVMANKIQEFNKTCLLPLSEEAIFKAVALHDPNAPAEESAVRTLQALLAWDKDKLFPVLDLLRLALRNRAVNDAICSGPFMKNFIDIVLRPSLTNQAPELTRLTALRVVTNMVAHPAGEKLAQENAEFFLNCATQLTLPNDNPNARQQVAVATVLFNYSVAFLKGQTDVQKLVYPLALTILPRLTDMEAKNRMLRTISNFLGKSNQAMFAQAADKKLSDELAVLIAEPKTSELASQLLSILP</sequence>
<dbReference type="Pfam" id="PF00400">
    <property type="entry name" value="WD40"/>
    <property type="match status" value="7"/>
</dbReference>
<dbReference type="GO" id="GO:0005634">
    <property type="term" value="C:nucleus"/>
    <property type="evidence" value="ECO:0007669"/>
    <property type="project" value="UniProtKB-SubCell"/>
</dbReference>
<dbReference type="PANTHER" id="PTHR19849:SF0">
    <property type="entry name" value="PHOSPHOLIPASE A-2-ACTIVATING PROTEIN"/>
    <property type="match status" value="1"/>
</dbReference>
<keyword evidence="7" id="KW-0539">Nucleus</keyword>
<dbReference type="Gene3D" id="1.25.10.10">
    <property type="entry name" value="Leucine-rich Repeat Variant"/>
    <property type="match status" value="1"/>
</dbReference>
<evidence type="ECO:0000256" key="5">
    <source>
        <dbReference type="ARBA" id="ARBA00022574"/>
    </source>
</evidence>
<reference evidence="11 12" key="1">
    <citation type="submission" date="2020-04" db="EMBL/GenBank/DDBJ databases">
        <authorList>
            <person name="Alioto T."/>
            <person name="Alioto T."/>
            <person name="Gomez Garrido J."/>
        </authorList>
    </citation>
    <scope>NUCLEOTIDE SEQUENCE [LARGE SCALE GENOMIC DNA]</scope>
</reference>
<keyword evidence="12" id="KW-1185">Reference proteome</keyword>
<feature type="repeat" description="WD" evidence="8">
    <location>
        <begin position="222"/>
        <end position="254"/>
    </location>
</feature>
<evidence type="ECO:0000256" key="1">
    <source>
        <dbReference type="ARBA" id="ARBA00004123"/>
    </source>
</evidence>
<evidence type="ECO:0000256" key="2">
    <source>
        <dbReference type="ARBA" id="ARBA00004496"/>
    </source>
</evidence>
<dbReference type="InterPro" id="IPR038122">
    <property type="entry name" value="PFU_sf"/>
</dbReference>
<dbReference type="InterPro" id="IPR011989">
    <property type="entry name" value="ARM-like"/>
</dbReference>
<evidence type="ECO:0000259" key="10">
    <source>
        <dbReference type="PROSITE" id="PS51396"/>
    </source>
</evidence>
<dbReference type="FunFam" id="2.130.10.10:FF:000175">
    <property type="entry name" value="Phospholipase A-2-activating protein"/>
    <property type="match status" value="1"/>
</dbReference>
<dbReference type="Gene3D" id="2.130.10.10">
    <property type="entry name" value="YVTN repeat-like/Quinoprotein amine dehydrogenase"/>
    <property type="match status" value="1"/>
</dbReference>
<evidence type="ECO:0000259" key="9">
    <source>
        <dbReference type="PROSITE" id="PS51394"/>
    </source>
</evidence>